<evidence type="ECO:0000256" key="2">
    <source>
        <dbReference type="ARBA" id="ARBA00009347"/>
    </source>
</evidence>
<dbReference type="EMBL" id="CP080507">
    <property type="protein sequence ID" value="QYM79356.1"/>
    <property type="molecule type" value="Genomic_DNA"/>
</dbReference>
<dbReference type="GO" id="GO:0003995">
    <property type="term" value="F:acyl-CoA dehydrogenase activity"/>
    <property type="evidence" value="ECO:0007669"/>
    <property type="project" value="TreeGrafter"/>
</dbReference>
<dbReference type="InterPro" id="IPR046373">
    <property type="entry name" value="Acyl-CoA_Oxase/DH_mid-dom_sf"/>
</dbReference>
<evidence type="ECO:0000256" key="1">
    <source>
        <dbReference type="ARBA" id="ARBA00001974"/>
    </source>
</evidence>
<dbReference type="FunFam" id="1.10.540.10:FF:000001">
    <property type="entry name" value="Very long-chain-specific acyl-CoA dehydrogenase, mitochondrial"/>
    <property type="match status" value="1"/>
</dbReference>
<dbReference type="Pfam" id="PF02771">
    <property type="entry name" value="Acyl-CoA_dh_N"/>
    <property type="match status" value="1"/>
</dbReference>
<evidence type="ECO:0000259" key="10">
    <source>
        <dbReference type="Pfam" id="PF02771"/>
    </source>
</evidence>
<dbReference type="InterPro" id="IPR037069">
    <property type="entry name" value="AcylCoA_DH/ox_N_sf"/>
</dbReference>
<name>A0A8F9TWM7_9BACT</name>
<feature type="domain" description="Acyl-CoA oxidase/dehydrogenase middle" evidence="9">
    <location>
        <begin position="185"/>
        <end position="286"/>
    </location>
</feature>
<dbReference type="KEGG" id="ole:K0B96_01690"/>
<dbReference type="Proteomes" id="UP000825051">
    <property type="component" value="Chromosome"/>
</dbReference>
<evidence type="ECO:0000256" key="3">
    <source>
        <dbReference type="ARBA" id="ARBA00022630"/>
    </source>
</evidence>
<dbReference type="FunFam" id="1.20.140.10:FF:000019">
    <property type="entry name" value="Acyl-CoA dehydrogenase"/>
    <property type="match status" value="1"/>
</dbReference>
<dbReference type="InterPro" id="IPR013786">
    <property type="entry name" value="AcylCoA_DH/ox_N"/>
</dbReference>
<evidence type="ECO:0000256" key="5">
    <source>
        <dbReference type="ARBA" id="ARBA00023002"/>
    </source>
</evidence>
<dbReference type="GO" id="GO:0050660">
    <property type="term" value="F:flavin adenine dinucleotide binding"/>
    <property type="evidence" value="ECO:0007669"/>
    <property type="project" value="InterPro"/>
</dbReference>
<proteinExistence type="inferred from homology"/>
<evidence type="ECO:0000259" key="9">
    <source>
        <dbReference type="Pfam" id="PF02770"/>
    </source>
</evidence>
<dbReference type="SUPFAM" id="SSF47203">
    <property type="entry name" value="Acyl-CoA dehydrogenase C-terminal domain-like"/>
    <property type="match status" value="1"/>
</dbReference>
<dbReference type="Gene3D" id="2.40.110.10">
    <property type="entry name" value="Butyryl-CoA Dehydrogenase, subunit A, domain 2"/>
    <property type="match status" value="1"/>
</dbReference>
<reference evidence="11" key="1">
    <citation type="submission" date="2021-08" db="EMBL/GenBank/DDBJ databases">
        <title>Genome of a novel bacterium of the phylum Verrucomicrobia, Oleiharenicola sp. KSB-15.</title>
        <authorList>
            <person name="Chung J.-H."/>
            <person name="Ahn J.-H."/>
            <person name="Yoon Y."/>
            <person name="Kim D.-Y."/>
            <person name="An S.-H."/>
            <person name="Park I."/>
            <person name="Yeon J."/>
        </authorList>
    </citation>
    <scope>NUCLEOTIDE SEQUENCE</scope>
    <source>
        <strain evidence="11">KSB-15</strain>
    </source>
</reference>
<keyword evidence="4 7" id="KW-0274">FAD</keyword>
<protein>
    <submittedName>
        <fullName evidence="11">Acyl-CoA dehydrogenase family protein</fullName>
    </submittedName>
</protein>
<evidence type="ECO:0000256" key="7">
    <source>
        <dbReference type="RuleBase" id="RU362125"/>
    </source>
</evidence>
<dbReference type="Pfam" id="PF02770">
    <property type="entry name" value="Acyl-CoA_dh_M"/>
    <property type="match status" value="1"/>
</dbReference>
<evidence type="ECO:0000259" key="8">
    <source>
        <dbReference type="Pfam" id="PF00441"/>
    </source>
</evidence>
<dbReference type="AlphaFoldDB" id="A0A8F9TWM7"/>
<sequence>MPAPVAQPPSVSEESSVIDMSKMNAGQRAALELAEAAREAHDQGSFVADMFMGRWSPQKICPLTGGDPAEEGRAETFLARLGDFLRTQVDPDLIDRTGEIPPAVLGGLAELGAYGIKIPREYGGLGLSQTTYCRACTLIGSHCGSLFAHLSVHQSVGVPQPLMLFGTEEQKRAFLPRVARGEISAFALTEKAVGSDPARMTTRAEPTAEGEHFLINGEKLWCSNGTRAGLLIVACKTPAKKVGGRAREQITTFIVEAQAAGVDVMHRCQFMGLRALYNGVIRFTNVKVPRGNILGGEGRGLKVALTTLNSGRLSIPAASLGATKRALGIAREWSAERVQWGAPIGEHAAIAEKIRRIAANAFAMEAIIAVTSRAVDRDKRADIRLEAAMCKMWGTEKAWAAIDDLMQIRGGRGYETVTSLKARGEKPYPVERMMRDNRVSLIFEGSSEILRLFIMREALDPHLKIAGVALNTERSRKERVKSALHAAAFYAWWYPRQWLPFGVRAPAKMRPELARHFTHSARLSRRMARTLFHQMVKFGPKLEKQQVLLARIADIGADIFAVTASCVQAQRLIDGGQAADLICRVVNDVAAQAWARVETNFRGIGSNTDAAGYTFAQEVLHGEHRWLERGIV</sequence>
<dbReference type="PANTHER" id="PTHR43884">
    <property type="entry name" value="ACYL-COA DEHYDROGENASE"/>
    <property type="match status" value="1"/>
</dbReference>
<evidence type="ECO:0000313" key="12">
    <source>
        <dbReference type="Proteomes" id="UP000825051"/>
    </source>
</evidence>
<evidence type="ECO:0000256" key="6">
    <source>
        <dbReference type="ARBA" id="ARBA00052546"/>
    </source>
</evidence>
<dbReference type="InterPro" id="IPR006091">
    <property type="entry name" value="Acyl-CoA_Oxase/DH_mid-dom"/>
</dbReference>
<comment type="similarity">
    <text evidence="2 7">Belongs to the acyl-CoA dehydrogenase family.</text>
</comment>
<comment type="cofactor">
    <cofactor evidence="1 7">
        <name>FAD</name>
        <dbReference type="ChEBI" id="CHEBI:57692"/>
    </cofactor>
</comment>
<dbReference type="InterPro" id="IPR009075">
    <property type="entry name" value="AcylCo_DH/oxidase_C"/>
</dbReference>
<feature type="domain" description="Acyl-CoA dehydrogenase/oxidase C-terminal" evidence="8">
    <location>
        <begin position="298"/>
        <end position="458"/>
    </location>
</feature>
<organism evidence="11 12">
    <name type="scientific">Horticoccus luteus</name>
    <dbReference type="NCBI Taxonomy" id="2862869"/>
    <lineage>
        <taxon>Bacteria</taxon>
        <taxon>Pseudomonadati</taxon>
        <taxon>Verrucomicrobiota</taxon>
        <taxon>Opitutia</taxon>
        <taxon>Opitutales</taxon>
        <taxon>Opitutaceae</taxon>
        <taxon>Horticoccus</taxon>
    </lineage>
</organism>
<dbReference type="PANTHER" id="PTHR43884:SF9">
    <property type="entry name" value="COMPLEX I ASSEMBLY FACTOR ACAD9, MITOCHONDRIAL"/>
    <property type="match status" value="1"/>
</dbReference>
<dbReference type="Gene3D" id="1.10.540.10">
    <property type="entry name" value="Acyl-CoA dehydrogenase/oxidase, N-terminal domain"/>
    <property type="match status" value="1"/>
</dbReference>
<dbReference type="InterPro" id="IPR036250">
    <property type="entry name" value="AcylCo_DH-like_C"/>
</dbReference>
<keyword evidence="5 7" id="KW-0560">Oxidoreductase</keyword>
<evidence type="ECO:0000256" key="4">
    <source>
        <dbReference type="ARBA" id="ARBA00022827"/>
    </source>
</evidence>
<evidence type="ECO:0000313" key="11">
    <source>
        <dbReference type="EMBL" id="QYM79356.1"/>
    </source>
</evidence>
<dbReference type="Pfam" id="PF00441">
    <property type="entry name" value="Acyl-CoA_dh_1"/>
    <property type="match status" value="1"/>
</dbReference>
<dbReference type="RefSeq" id="WP_220163126.1">
    <property type="nucleotide sequence ID" value="NZ_CP080507.1"/>
</dbReference>
<keyword evidence="3 7" id="KW-0285">Flavoprotein</keyword>
<gene>
    <name evidence="11" type="ORF">K0B96_01690</name>
</gene>
<accession>A0A8F9TWM7</accession>
<dbReference type="SUPFAM" id="SSF56645">
    <property type="entry name" value="Acyl-CoA dehydrogenase NM domain-like"/>
    <property type="match status" value="1"/>
</dbReference>
<dbReference type="Gene3D" id="1.20.140.10">
    <property type="entry name" value="Butyryl-CoA Dehydrogenase, subunit A, domain 3"/>
    <property type="match status" value="2"/>
</dbReference>
<feature type="domain" description="Acyl-CoA dehydrogenase/oxidase N-terminal" evidence="10">
    <location>
        <begin position="75"/>
        <end position="182"/>
    </location>
</feature>
<dbReference type="InterPro" id="IPR009100">
    <property type="entry name" value="AcylCoA_DH/oxidase_NM_dom_sf"/>
</dbReference>
<keyword evidence="12" id="KW-1185">Reference proteome</keyword>
<comment type="catalytic activity">
    <reaction evidence="6">
        <text>a 2,3-saturated acyl-CoA + A = a 2,3-dehydroacyl-CoA + AH2</text>
        <dbReference type="Rhea" id="RHEA:48608"/>
        <dbReference type="ChEBI" id="CHEBI:13193"/>
        <dbReference type="ChEBI" id="CHEBI:17499"/>
        <dbReference type="ChEBI" id="CHEBI:60015"/>
        <dbReference type="ChEBI" id="CHEBI:65111"/>
    </reaction>
</comment>